<keyword evidence="3" id="KW-1185">Reference proteome</keyword>
<organism evidence="2 3">
    <name type="scientific">Corallibacter vietnamensis</name>
    <dbReference type="NCBI Taxonomy" id="904130"/>
    <lineage>
        <taxon>Bacteria</taxon>
        <taxon>Pseudomonadati</taxon>
        <taxon>Bacteroidota</taxon>
        <taxon>Flavobacteriia</taxon>
        <taxon>Flavobacteriales</taxon>
        <taxon>Flavobacteriaceae</taxon>
        <taxon>Corallibacter</taxon>
    </lineage>
</organism>
<protein>
    <recommendedName>
        <fullName evidence="4">DUF3667 domain-containing protein</fullName>
    </recommendedName>
</protein>
<accession>A0ABP7H309</accession>
<evidence type="ECO:0000313" key="2">
    <source>
        <dbReference type="EMBL" id="GAA3782052.1"/>
    </source>
</evidence>
<keyword evidence="1" id="KW-0472">Membrane</keyword>
<sequence length="273" mass="31705">MTCKNCKNALHNNDDYCNKCGAKVIRNRLTLNNLFIDVTQQYFNVDNKFFKTFTSLFSKPEIVIDNYISGTRKKYVNVVSYFAIALTIAGFQMFILNKFFPELLNMDFLDQEGMEGFQQKNMDFSKDYQGLIFMLAVPIYALISKVVFSNHKKYNYTEHLVINMYTSAHFSIISSLFIIITSLFDIHFSITSSIAIIFQILFTAYCFKRLYQIKTSEIALKTFLFILILIFIMFVVTIAMGAFMYLNGDLQKMIEVKKSAKEASQLSSQFFLF</sequence>
<dbReference type="InterPro" id="IPR022134">
    <property type="entry name" value="DUF3667"/>
</dbReference>
<reference evidence="3" key="1">
    <citation type="journal article" date="2019" name="Int. J. Syst. Evol. Microbiol.">
        <title>The Global Catalogue of Microorganisms (GCM) 10K type strain sequencing project: providing services to taxonomists for standard genome sequencing and annotation.</title>
        <authorList>
            <consortium name="The Broad Institute Genomics Platform"/>
            <consortium name="The Broad Institute Genome Sequencing Center for Infectious Disease"/>
            <person name="Wu L."/>
            <person name="Ma J."/>
        </authorList>
    </citation>
    <scope>NUCLEOTIDE SEQUENCE [LARGE SCALE GENOMIC DNA]</scope>
    <source>
        <strain evidence="3">JCM 17525</strain>
    </source>
</reference>
<feature type="transmembrane region" description="Helical" evidence="1">
    <location>
        <begin position="75"/>
        <end position="96"/>
    </location>
</feature>
<feature type="transmembrane region" description="Helical" evidence="1">
    <location>
        <begin position="128"/>
        <end position="148"/>
    </location>
</feature>
<feature type="transmembrane region" description="Helical" evidence="1">
    <location>
        <begin position="160"/>
        <end position="180"/>
    </location>
</feature>
<comment type="caution">
    <text evidence="2">The sequence shown here is derived from an EMBL/GenBank/DDBJ whole genome shotgun (WGS) entry which is preliminary data.</text>
</comment>
<keyword evidence="1" id="KW-1133">Transmembrane helix</keyword>
<gene>
    <name evidence="2" type="ORF">GCM10022271_12910</name>
</gene>
<name>A0ABP7H309_9FLAO</name>
<evidence type="ECO:0000256" key="1">
    <source>
        <dbReference type="SAM" id="Phobius"/>
    </source>
</evidence>
<dbReference type="EMBL" id="BAABBI010000001">
    <property type="protein sequence ID" value="GAA3782052.1"/>
    <property type="molecule type" value="Genomic_DNA"/>
</dbReference>
<dbReference type="Pfam" id="PF12412">
    <property type="entry name" value="DUF3667"/>
    <property type="match status" value="1"/>
</dbReference>
<evidence type="ECO:0008006" key="4">
    <source>
        <dbReference type="Google" id="ProtNLM"/>
    </source>
</evidence>
<dbReference type="RefSeq" id="WP_344728511.1">
    <property type="nucleotide sequence ID" value="NZ_BAABBI010000001.1"/>
</dbReference>
<proteinExistence type="predicted"/>
<dbReference type="Proteomes" id="UP001501456">
    <property type="component" value="Unassembled WGS sequence"/>
</dbReference>
<keyword evidence="1" id="KW-0812">Transmembrane</keyword>
<feature type="transmembrane region" description="Helical" evidence="1">
    <location>
        <begin position="219"/>
        <end position="246"/>
    </location>
</feature>
<evidence type="ECO:0000313" key="3">
    <source>
        <dbReference type="Proteomes" id="UP001501456"/>
    </source>
</evidence>
<feature type="transmembrane region" description="Helical" evidence="1">
    <location>
        <begin position="186"/>
        <end position="207"/>
    </location>
</feature>